<evidence type="ECO:0000313" key="3">
    <source>
        <dbReference type="Proteomes" id="UP000217790"/>
    </source>
</evidence>
<organism evidence="2 3">
    <name type="scientific">Armillaria gallica</name>
    <name type="common">Bulbous honey fungus</name>
    <name type="synonym">Armillaria bulbosa</name>
    <dbReference type="NCBI Taxonomy" id="47427"/>
    <lineage>
        <taxon>Eukaryota</taxon>
        <taxon>Fungi</taxon>
        <taxon>Dikarya</taxon>
        <taxon>Basidiomycota</taxon>
        <taxon>Agaricomycotina</taxon>
        <taxon>Agaricomycetes</taxon>
        <taxon>Agaricomycetidae</taxon>
        <taxon>Agaricales</taxon>
        <taxon>Marasmiineae</taxon>
        <taxon>Physalacriaceae</taxon>
        <taxon>Armillaria</taxon>
    </lineage>
</organism>
<reference evidence="3" key="1">
    <citation type="journal article" date="2017" name="Nat. Ecol. Evol.">
        <title>Genome expansion and lineage-specific genetic innovations in the forest pathogenic fungi Armillaria.</title>
        <authorList>
            <person name="Sipos G."/>
            <person name="Prasanna A.N."/>
            <person name="Walter M.C."/>
            <person name="O'Connor E."/>
            <person name="Balint B."/>
            <person name="Krizsan K."/>
            <person name="Kiss B."/>
            <person name="Hess J."/>
            <person name="Varga T."/>
            <person name="Slot J."/>
            <person name="Riley R."/>
            <person name="Boka B."/>
            <person name="Rigling D."/>
            <person name="Barry K."/>
            <person name="Lee J."/>
            <person name="Mihaltcheva S."/>
            <person name="LaButti K."/>
            <person name="Lipzen A."/>
            <person name="Waldron R."/>
            <person name="Moloney N.M."/>
            <person name="Sperisen C."/>
            <person name="Kredics L."/>
            <person name="Vagvoelgyi C."/>
            <person name="Patrignani A."/>
            <person name="Fitzpatrick D."/>
            <person name="Nagy I."/>
            <person name="Doyle S."/>
            <person name="Anderson J.B."/>
            <person name="Grigoriev I.V."/>
            <person name="Gueldener U."/>
            <person name="Muensterkoetter M."/>
            <person name="Nagy L.G."/>
        </authorList>
    </citation>
    <scope>NUCLEOTIDE SEQUENCE [LARGE SCALE GENOMIC DNA]</scope>
    <source>
        <strain evidence="3">Ar21-2</strain>
    </source>
</reference>
<dbReference type="OMA" id="MYHRDEC"/>
<dbReference type="OrthoDB" id="2927874at2759"/>
<gene>
    <name evidence="2" type="ORF">ARMGADRAFT_1090360</name>
</gene>
<dbReference type="AlphaFoldDB" id="A0A2H3D2D7"/>
<protein>
    <submittedName>
        <fullName evidence="2">Uncharacterized protein</fullName>
    </submittedName>
</protein>
<name>A0A2H3D2D7_ARMGA</name>
<keyword evidence="3" id="KW-1185">Reference proteome</keyword>
<accession>A0A2H3D2D7</accession>
<feature type="region of interest" description="Disordered" evidence="1">
    <location>
        <begin position="70"/>
        <end position="92"/>
    </location>
</feature>
<dbReference type="InParanoid" id="A0A2H3D2D7"/>
<evidence type="ECO:0000256" key="1">
    <source>
        <dbReference type="SAM" id="MobiDB-lite"/>
    </source>
</evidence>
<dbReference type="Proteomes" id="UP000217790">
    <property type="component" value="Unassembled WGS sequence"/>
</dbReference>
<sequence>MSILASAPFTMNGLSYPTSHQSSDSFTSRLYFPTSTSASLAVPTYRAATNLQIRPQQAFREIQTLALSPNSTLSTASPSPLGWSAPSRQTSRPCRCGRGTCRWRFFYPDRLIIAVHEVLPFPIQPQGSPSVTTPRKLSVYQKTTFMVSQNGPEVSFLKTFSNPLYRDCRDDAKRRRLFLEQEPWLDANRIESDKVVCLGCGCDVSLGSVEYHAGNWMYHRDECVGIENAILSSVMDVLEIRTANSVLRRL</sequence>
<dbReference type="EMBL" id="KZ293717">
    <property type="protein sequence ID" value="PBK82483.1"/>
    <property type="molecule type" value="Genomic_DNA"/>
</dbReference>
<proteinExistence type="predicted"/>
<evidence type="ECO:0000313" key="2">
    <source>
        <dbReference type="EMBL" id="PBK82483.1"/>
    </source>
</evidence>